<keyword evidence="3" id="KW-1185">Reference proteome</keyword>
<comment type="caution">
    <text evidence="2">The sequence shown here is derived from an EMBL/GenBank/DDBJ whole genome shotgun (WGS) entry which is preliminary data.</text>
</comment>
<name>A0ABR7GN82_9FIRM</name>
<reference evidence="2 3" key="1">
    <citation type="submission" date="2020-08" db="EMBL/GenBank/DDBJ databases">
        <title>Genome public.</title>
        <authorList>
            <person name="Liu C."/>
            <person name="Sun Q."/>
        </authorList>
    </citation>
    <scope>NUCLEOTIDE SEQUENCE [LARGE SCALE GENOMIC DNA]</scope>
    <source>
        <strain evidence="2 3">M2</strain>
    </source>
</reference>
<evidence type="ECO:0008006" key="4">
    <source>
        <dbReference type="Google" id="ProtNLM"/>
    </source>
</evidence>
<evidence type="ECO:0000313" key="2">
    <source>
        <dbReference type="EMBL" id="MBC5695762.1"/>
    </source>
</evidence>
<dbReference type="InterPro" id="IPR047676">
    <property type="entry name" value="FxLYD_dom"/>
</dbReference>
<keyword evidence="1" id="KW-0732">Signal</keyword>
<accession>A0ABR7GN82</accession>
<sequence>MKKCKLISTILLLLIFSTACGSGNSQQESMSATSANQDEFLQSMATGISARLADDTDTSNMTDEQEAEYLSKLVDCELSEISKYKNATFTDETLNDLAHEYINACNSQKIATKYYKNAQLYNALWENSSHIRAAIISYLYQNYELPITSEQAAEYNTTGSVSYTVDSDTANFFNALNDDGDVQLSQGDLSIVGVDKERKVFDEVYFNFSYVVRNNSTATLNSISVYCSILDKNENVIGTTSANVYATILPNKDVSCDGSIMLSDYPSAAYIRIDNLAYDGNNNSIVHELAVDSTEITEHIIAIN</sequence>
<gene>
    <name evidence="2" type="ORF">H8S02_07355</name>
</gene>
<feature type="chain" id="PRO_5046973623" description="DUF4352 domain-containing protein" evidence="1">
    <location>
        <begin position="22"/>
        <end position="304"/>
    </location>
</feature>
<protein>
    <recommendedName>
        <fullName evidence="4">DUF4352 domain-containing protein</fullName>
    </recommendedName>
</protein>
<evidence type="ECO:0000256" key="1">
    <source>
        <dbReference type="SAM" id="SignalP"/>
    </source>
</evidence>
<organism evidence="2 3">
    <name type="scientific">Agathobaculum hominis</name>
    <dbReference type="NCBI Taxonomy" id="2763014"/>
    <lineage>
        <taxon>Bacteria</taxon>
        <taxon>Bacillati</taxon>
        <taxon>Bacillota</taxon>
        <taxon>Clostridia</taxon>
        <taxon>Eubacteriales</taxon>
        <taxon>Butyricicoccaceae</taxon>
        <taxon>Agathobaculum</taxon>
    </lineage>
</organism>
<dbReference type="EMBL" id="JACOPK010000005">
    <property type="protein sequence ID" value="MBC5695762.1"/>
    <property type="molecule type" value="Genomic_DNA"/>
</dbReference>
<feature type="signal peptide" evidence="1">
    <location>
        <begin position="1"/>
        <end position="21"/>
    </location>
</feature>
<proteinExistence type="predicted"/>
<dbReference type="NCBIfam" id="NF038353">
    <property type="entry name" value="FxLYD_dom"/>
    <property type="match status" value="1"/>
</dbReference>
<evidence type="ECO:0000313" key="3">
    <source>
        <dbReference type="Proteomes" id="UP000641741"/>
    </source>
</evidence>
<dbReference type="Proteomes" id="UP000641741">
    <property type="component" value="Unassembled WGS sequence"/>
</dbReference>
<dbReference type="RefSeq" id="WP_186969967.1">
    <property type="nucleotide sequence ID" value="NZ_JACOPK010000005.1"/>
</dbReference>
<dbReference type="PROSITE" id="PS51257">
    <property type="entry name" value="PROKAR_LIPOPROTEIN"/>
    <property type="match status" value="1"/>
</dbReference>